<accession>A0AAV4S8Y1</accession>
<organism evidence="1 2">
    <name type="scientific">Caerostris extrusa</name>
    <name type="common">Bark spider</name>
    <name type="synonym">Caerostris bankana</name>
    <dbReference type="NCBI Taxonomy" id="172846"/>
    <lineage>
        <taxon>Eukaryota</taxon>
        <taxon>Metazoa</taxon>
        <taxon>Ecdysozoa</taxon>
        <taxon>Arthropoda</taxon>
        <taxon>Chelicerata</taxon>
        <taxon>Arachnida</taxon>
        <taxon>Araneae</taxon>
        <taxon>Araneomorphae</taxon>
        <taxon>Entelegynae</taxon>
        <taxon>Araneoidea</taxon>
        <taxon>Araneidae</taxon>
        <taxon>Caerostris</taxon>
    </lineage>
</organism>
<dbReference type="AlphaFoldDB" id="A0AAV4S8Y1"/>
<name>A0AAV4S8Y1_CAEEX</name>
<comment type="caution">
    <text evidence="1">The sequence shown here is derived from an EMBL/GenBank/DDBJ whole genome shotgun (WGS) entry which is preliminary data.</text>
</comment>
<proteinExistence type="predicted"/>
<gene>
    <name evidence="1" type="ORF">CEXT_554681</name>
</gene>
<sequence length="96" mass="10919">MVVINSAHCPMKRLIGPVNEMKHDPSNLATHRPGLHPFIEPLPHLEGLRCQLLTNRTLNHAARDTVNGLLFFFFFSRRKSVASWKKLAFVGINKCD</sequence>
<evidence type="ECO:0000313" key="1">
    <source>
        <dbReference type="EMBL" id="GIY30615.1"/>
    </source>
</evidence>
<dbReference type="EMBL" id="BPLR01009252">
    <property type="protein sequence ID" value="GIY30615.1"/>
    <property type="molecule type" value="Genomic_DNA"/>
</dbReference>
<keyword evidence="2" id="KW-1185">Reference proteome</keyword>
<protein>
    <submittedName>
        <fullName evidence="1">Uncharacterized protein</fullName>
    </submittedName>
</protein>
<reference evidence="1 2" key="1">
    <citation type="submission" date="2021-06" db="EMBL/GenBank/DDBJ databases">
        <title>Caerostris extrusa draft genome.</title>
        <authorList>
            <person name="Kono N."/>
            <person name="Arakawa K."/>
        </authorList>
    </citation>
    <scope>NUCLEOTIDE SEQUENCE [LARGE SCALE GENOMIC DNA]</scope>
</reference>
<dbReference type="Proteomes" id="UP001054945">
    <property type="component" value="Unassembled WGS sequence"/>
</dbReference>
<evidence type="ECO:0000313" key="2">
    <source>
        <dbReference type="Proteomes" id="UP001054945"/>
    </source>
</evidence>